<dbReference type="Proteomes" id="UP000198287">
    <property type="component" value="Unassembled WGS sequence"/>
</dbReference>
<proteinExistence type="predicted"/>
<gene>
    <name evidence="2" type="ORF">Fcan01_28501</name>
</gene>
<protein>
    <submittedName>
        <fullName evidence="2">Uncharacterized protein</fullName>
    </submittedName>
</protein>
<organism evidence="2 3">
    <name type="scientific">Folsomia candida</name>
    <name type="common">Springtail</name>
    <dbReference type="NCBI Taxonomy" id="158441"/>
    <lineage>
        <taxon>Eukaryota</taxon>
        <taxon>Metazoa</taxon>
        <taxon>Ecdysozoa</taxon>
        <taxon>Arthropoda</taxon>
        <taxon>Hexapoda</taxon>
        <taxon>Collembola</taxon>
        <taxon>Entomobryomorpha</taxon>
        <taxon>Isotomoidea</taxon>
        <taxon>Isotomidae</taxon>
        <taxon>Proisotominae</taxon>
        <taxon>Folsomia</taxon>
    </lineage>
</organism>
<reference evidence="2 3" key="1">
    <citation type="submission" date="2015-12" db="EMBL/GenBank/DDBJ databases">
        <title>The genome of Folsomia candida.</title>
        <authorList>
            <person name="Faddeeva A."/>
            <person name="Derks M.F."/>
            <person name="Anvar Y."/>
            <person name="Smit S."/>
            <person name="Van Straalen N."/>
            <person name="Roelofs D."/>
        </authorList>
    </citation>
    <scope>NUCLEOTIDE SEQUENCE [LARGE SCALE GENOMIC DNA]</scope>
    <source>
        <strain evidence="2 3">VU population</strain>
        <tissue evidence="2">Whole body</tissue>
    </source>
</reference>
<feature type="transmembrane region" description="Helical" evidence="1">
    <location>
        <begin position="109"/>
        <end position="132"/>
    </location>
</feature>
<evidence type="ECO:0000313" key="2">
    <source>
        <dbReference type="EMBL" id="OXA36734.1"/>
    </source>
</evidence>
<keyword evidence="3" id="KW-1185">Reference proteome</keyword>
<accession>A0A226CVV3</accession>
<keyword evidence="1" id="KW-1133">Transmembrane helix</keyword>
<sequence>MNILLNRPLILRSSQDHFSVILNPFPGAYYVIIFLGMTTSRLWLDCKILTASCATIQNQIIAYRRIQIFEKTLNSCIRDRIFLTLAFLGPLFQVLAGFALIEVANSKNISILVGCGLIYVVILIMTLLNFCVAGQINRLSLNWIKCRGRLCKSKIFTRKMKSLVSVRIQYGSNFVEALTPLVVQEFCVRQTTSLLLLRR</sequence>
<name>A0A226CVV3_FOLCA</name>
<evidence type="ECO:0000256" key="1">
    <source>
        <dbReference type="SAM" id="Phobius"/>
    </source>
</evidence>
<keyword evidence="1" id="KW-0472">Membrane</keyword>
<dbReference type="EMBL" id="LNIX01000075">
    <property type="protein sequence ID" value="OXA36734.1"/>
    <property type="molecule type" value="Genomic_DNA"/>
</dbReference>
<comment type="caution">
    <text evidence="2">The sequence shown here is derived from an EMBL/GenBank/DDBJ whole genome shotgun (WGS) entry which is preliminary data.</text>
</comment>
<evidence type="ECO:0000313" key="3">
    <source>
        <dbReference type="Proteomes" id="UP000198287"/>
    </source>
</evidence>
<feature type="transmembrane region" description="Helical" evidence="1">
    <location>
        <begin position="81"/>
        <end position="103"/>
    </location>
</feature>
<keyword evidence="1" id="KW-0812">Transmembrane</keyword>
<dbReference type="AlphaFoldDB" id="A0A226CVV3"/>